<gene>
    <name evidence="13" type="primary">yjbN</name>
    <name evidence="13" type="ORF">LFA_1406</name>
</gene>
<keyword evidence="7" id="KW-0694">RNA-binding</keyword>
<feature type="binding site" evidence="11">
    <location>
        <position position="52"/>
    </location>
    <ligand>
        <name>FMN</name>
        <dbReference type="ChEBI" id="CHEBI:58210"/>
    </ligand>
</feature>
<evidence type="ECO:0000256" key="3">
    <source>
        <dbReference type="ARBA" id="ARBA00022630"/>
    </source>
</evidence>
<dbReference type="PANTHER" id="PTHR42907">
    <property type="entry name" value="FMN-LINKED OXIDOREDUCTASES SUPERFAMILY PROTEIN"/>
    <property type="match status" value="1"/>
</dbReference>
<reference evidence="14" key="1">
    <citation type="submission" date="2014-09" db="EMBL/GenBank/DDBJ databases">
        <authorList>
            <person name="Gomez-Valero L."/>
        </authorList>
    </citation>
    <scope>NUCLEOTIDE SEQUENCE [LARGE SCALE GENOMIC DNA]</scope>
    <source>
        <strain evidence="14">ATCC700992</strain>
    </source>
</reference>
<evidence type="ECO:0000256" key="9">
    <source>
        <dbReference type="PIRNR" id="PIRNR006621"/>
    </source>
</evidence>
<dbReference type="PROSITE" id="PS01136">
    <property type="entry name" value="UPF0034"/>
    <property type="match status" value="1"/>
</dbReference>
<keyword evidence="8 9" id="KW-0560">Oxidoreductase</keyword>
<comment type="similarity">
    <text evidence="9">Belongs to the dus family.</text>
</comment>
<evidence type="ECO:0000259" key="12">
    <source>
        <dbReference type="Pfam" id="PF01207"/>
    </source>
</evidence>
<evidence type="ECO:0000313" key="14">
    <source>
        <dbReference type="Proteomes" id="UP000032430"/>
    </source>
</evidence>
<dbReference type="PANTHER" id="PTHR42907:SF1">
    <property type="entry name" value="FMN-LINKED OXIDOREDUCTASES SUPERFAMILY PROTEIN"/>
    <property type="match status" value="1"/>
</dbReference>
<dbReference type="InterPro" id="IPR001269">
    <property type="entry name" value="DUS_fam"/>
</dbReference>
<evidence type="ECO:0000256" key="1">
    <source>
        <dbReference type="ARBA" id="ARBA00001917"/>
    </source>
</evidence>
<evidence type="ECO:0000256" key="5">
    <source>
        <dbReference type="ARBA" id="ARBA00022694"/>
    </source>
</evidence>
<keyword evidence="11" id="KW-0547">Nucleotide-binding</keyword>
<dbReference type="GO" id="GO:0017150">
    <property type="term" value="F:tRNA dihydrouridine synthase activity"/>
    <property type="evidence" value="ECO:0007669"/>
    <property type="project" value="InterPro"/>
</dbReference>
<sequence>MIDWTYVHFRVFMRYLAPNALLYTEMQTTGAIANNPGRALFFHHVEHPLAIQLGGSDPNALAECAQVAEQAGYDEVNLNLGCPSDKVQAGRFGACLMNEPEQVVQCIKAIKKAVSIPVTAKTRIGIDHQDSFEFFSAFAHRLVDAGSDKLIIHARKAWLNGLNPKQNRTIPPVNYEFVYKLKQQMPHIPMVINGNILNNEEIHYHLNYVDGVMVGRLACDNPYKIAEINKALYPDSTTLTRSQLWLRYKEYLLDEYLNKGVSLSLLVKPMFNLVHGLPGASQWKKKLMLIVQTKNIALFDELSSYLFDLESKATRDDSLLPASLV</sequence>
<feature type="domain" description="DUS-like FMN-binding" evidence="12">
    <location>
        <begin position="1"/>
        <end position="294"/>
    </location>
</feature>
<keyword evidence="3 9" id="KW-0285">Flavoprotein</keyword>
<comment type="function">
    <text evidence="9">Catalyzes the synthesis of 5,6-dihydrouridine (D), a modified base found in the D-loop of most tRNAs, via the reduction of the C5-C6 double bond in target uridines.</text>
</comment>
<dbReference type="AlphaFoldDB" id="A0A098G2W6"/>
<dbReference type="InterPro" id="IPR013785">
    <property type="entry name" value="Aldolase_TIM"/>
</dbReference>
<dbReference type="Proteomes" id="UP000032430">
    <property type="component" value="Chromosome I"/>
</dbReference>
<keyword evidence="6" id="KW-0521">NADP</keyword>
<dbReference type="InterPro" id="IPR035587">
    <property type="entry name" value="DUS-like_FMN-bd"/>
</dbReference>
<dbReference type="Pfam" id="PF01207">
    <property type="entry name" value="Dus"/>
    <property type="match status" value="1"/>
</dbReference>
<feature type="binding site" evidence="11">
    <location>
        <position position="121"/>
    </location>
    <ligand>
        <name>FMN</name>
        <dbReference type="ChEBI" id="CHEBI:58210"/>
    </ligand>
</feature>
<dbReference type="KEGG" id="lfa:LFA_1406"/>
<keyword evidence="14" id="KW-1185">Reference proteome</keyword>
<evidence type="ECO:0000256" key="11">
    <source>
        <dbReference type="PIRSR" id="PIRSR006621-2"/>
    </source>
</evidence>
<dbReference type="InterPro" id="IPR004653">
    <property type="entry name" value="DusA"/>
</dbReference>
<dbReference type="SUPFAM" id="SSF51395">
    <property type="entry name" value="FMN-linked oxidoreductases"/>
    <property type="match status" value="1"/>
</dbReference>
<dbReference type="InterPro" id="IPR018517">
    <property type="entry name" value="tRNA_hU_synthase_CS"/>
</dbReference>
<evidence type="ECO:0000256" key="6">
    <source>
        <dbReference type="ARBA" id="ARBA00022857"/>
    </source>
</evidence>
<feature type="active site" description="Proton donor" evidence="10">
    <location>
        <position position="82"/>
    </location>
</feature>
<feature type="binding site" evidence="11">
    <location>
        <position position="153"/>
    </location>
    <ligand>
        <name>FMN</name>
        <dbReference type="ChEBI" id="CHEBI:58210"/>
    </ligand>
</feature>
<dbReference type="HOGENOM" id="CLU_013299_2_1_6"/>
<evidence type="ECO:0000256" key="8">
    <source>
        <dbReference type="ARBA" id="ARBA00023002"/>
    </source>
</evidence>
<dbReference type="Gene3D" id="1.20.120.1460">
    <property type="match status" value="1"/>
</dbReference>
<protein>
    <recommendedName>
        <fullName evidence="9">tRNA-dihydrouridine synthase</fullName>
        <ecNumber evidence="9">1.3.1.-</ecNumber>
    </recommendedName>
</protein>
<dbReference type="EMBL" id="LN614827">
    <property type="protein sequence ID" value="CEG56827.1"/>
    <property type="molecule type" value="Genomic_DNA"/>
</dbReference>
<name>A0A098G2W6_9GAMM</name>
<dbReference type="CDD" id="cd02801">
    <property type="entry name" value="DUS_like_FMN"/>
    <property type="match status" value="1"/>
</dbReference>
<evidence type="ECO:0000313" key="13">
    <source>
        <dbReference type="EMBL" id="CEG56827.1"/>
    </source>
</evidence>
<organism evidence="13 14">
    <name type="scientific">Legionella fallonii LLAP-10</name>
    <dbReference type="NCBI Taxonomy" id="1212491"/>
    <lineage>
        <taxon>Bacteria</taxon>
        <taxon>Pseudomonadati</taxon>
        <taxon>Pseudomonadota</taxon>
        <taxon>Gammaproteobacteria</taxon>
        <taxon>Legionellales</taxon>
        <taxon>Legionellaceae</taxon>
        <taxon>Legionella</taxon>
    </lineage>
</organism>
<dbReference type="GO" id="GO:0050660">
    <property type="term" value="F:flavin adenine dinucleotide binding"/>
    <property type="evidence" value="ECO:0007669"/>
    <property type="project" value="InterPro"/>
</dbReference>
<evidence type="ECO:0000256" key="4">
    <source>
        <dbReference type="ARBA" id="ARBA00022643"/>
    </source>
</evidence>
<evidence type="ECO:0000256" key="2">
    <source>
        <dbReference type="ARBA" id="ARBA00022555"/>
    </source>
</evidence>
<keyword evidence="4 9" id="KW-0288">FMN</keyword>
<dbReference type="STRING" id="1212491.LFA_1406"/>
<dbReference type="GO" id="GO:0000049">
    <property type="term" value="F:tRNA binding"/>
    <property type="evidence" value="ECO:0007669"/>
    <property type="project" value="UniProtKB-KW"/>
</dbReference>
<dbReference type="PIRSF" id="PIRSF006621">
    <property type="entry name" value="Dus"/>
    <property type="match status" value="1"/>
</dbReference>
<accession>A0A098G2W6</accession>
<keyword evidence="5 9" id="KW-0819">tRNA processing</keyword>
<comment type="cofactor">
    <cofactor evidence="1 9 11">
        <name>FMN</name>
        <dbReference type="ChEBI" id="CHEBI:58210"/>
    </cofactor>
</comment>
<evidence type="ECO:0000256" key="10">
    <source>
        <dbReference type="PIRSR" id="PIRSR006621-1"/>
    </source>
</evidence>
<proteinExistence type="inferred from homology"/>
<dbReference type="EC" id="1.3.1.-" evidence="9"/>
<dbReference type="NCBIfam" id="NF008774">
    <property type="entry name" value="PRK11815.1"/>
    <property type="match status" value="1"/>
</dbReference>
<dbReference type="Gene3D" id="3.20.20.70">
    <property type="entry name" value="Aldolase class I"/>
    <property type="match status" value="1"/>
</dbReference>
<evidence type="ECO:0000256" key="7">
    <source>
        <dbReference type="ARBA" id="ARBA00022884"/>
    </source>
</evidence>
<keyword evidence="2" id="KW-0820">tRNA-binding</keyword>
<feature type="binding site" evidence="11">
    <location>
        <begin position="215"/>
        <end position="216"/>
    </location>
    <ligand>
        <name>FMN</name>
        <dbReference type="ChEBI" id="CHEBI:58210"/>
    </ligand>
</feature>